<evidence type="ECO:0000256" key="2">
    <source>
        <dbReference type="ARBA" id="ARBA00022490"/>
    </source>
</evidence>
<feature type="compositionally biased region" description="Polar residues" evidence="4">
    <location>
        <begin position="37"/>
        <end position="52"/>
    </location>
</feature>
<comment type="subcellular location">
    <subcellularLocation>
        <location evidence="1">Cytoplasm</location>
    </subcellularLocation>
</comment>
<feature type="compositionally biased region" description="Polar residues" evidence="4">
    <location>
        <begin position="564"/>
        <end position="573"/>
    </location>
</feature>
<accession>A0AAD8EJ36</accession>
<feature type="non-terminal residue" evidence="5">
    <location>
        <position position="1"/>
    </location>
</feature>
<dbReference type="EMBL" id="JASPKZ010003850">
    <property type="protein sequence ID" value="KAJ9592016.1"/>
    <property type="molecule type" value="Genomic_DNA"/>
</dbReference>
<feature type="region of interest" description="Disordered" evidence="4">
    <location>
        <begin position="503"/>
        <end position="524"/>
    </location>
</feature>
<evidence type="ECO:0000313" key="6">
    <source>
        <dbReference type="Proteomes" id="UP001233999"/>
    </source>
</evidence>
<feature type="region of interest" description="Disordered" evidence="4">
    <location>
        <begin position="200"/>
        <end position="225"/>
    </location>
</feature>
<feature type="compositionally biased region" description="Polar residues" evidence="4">
    <location>
        <begin position="158"/>
        <end position="179"/>
    </location>
</feature>
<dbReference type="InterPro" id="IPR051833">
    <property type="entry name" value="TC-DDR_regulator"/>
</dbReference>
<feature type="region of interest" description="Disordered" evidence="4">
    <location>
        <begin position="158"/>
        <end position="181"/>
    </location>
</feature>
<evidence type="ECO:0000256" key="3">
    <source>
        <dbReference type="ARBA" id="ARBA00022553"/>
    </source>
</evidence>
<dbReference type="PANTHER" id="PTHR16308:SF13">
    <property type="entry name" value="PROTEIN LINGERER"/>
    <property type="match status" value="1"/>
</dbReference>
<dbReference type="PANTHER" id="PTHR16308">
    <property type="entry name" value="UBIQUITIN ASSOCIATED PROTEIN 2-LIKE/LINGERER"/>
    <property type="match status" value="1"/>
</dbReference>
<dbReference type="Pfam" id="PF12478">
    <property type="entry name" value="UBAP2-Lig"/>
    <property type="match status" value="1"/>
</dbReference>
<keyword evidence="6" id="KW-1185">Reference proteome</keyword>
<name>A0AAD8EJ36_DIPPU</name>
<dbReference type="Proteomes" id="UP001233999">
    <property type="component" value="Unassembled WGS sequence"/>
</dbReference>
<comment type="caution">
    <text evidence="5">The sequence shown here is derived from an EMBL/GenBank/DDBJ whole genome shotgun (WGS) entry which is preliminary data.</text>
</comment>
<evidence type="ECO:0000256" key="4">
    <source>
        <dbReference type="SAM" id="MobiDB-lite"/>
    </source>
</evidence>
<dbReference type="GO" id="GO:0005634">
    <property type="term" value="C:nucleus"/>
    <property type="evidence" value="ECO:0007669"/>
    <property type="project" value="TreeGrafter"/>
</dbReference>
<organism evidence="5 6">
    <name type="scientific">Diploptera punctata</name>
    <name type="common">Pacific beetle cockroach</name>
    <dbReference type="NCBI Taxonomy" id="6984"/>
    <lineage>
        <taxon>Eukaryota</taxon>
        <taxon>Metazoa</taxon>
        <taxon>Ecdysozoa</taxon>
        <taxon>Arthropoda</taxon>
        <taxon>Hexapoda</taxon>
        <taxon>Insecta</taxon>
        <taxon>Pterygota</taxon>
        <taxon>Neoptera</taxon>
        <taxon>Polyneoptera</taxon>
        <taxon>Dictyoptera</taxon>
        <taxon>Blattodea</taxon>
        <taxon>Blaberoidea</taxon>
        <taxon>Blaberidae</taxon>
        <taxon>Diplopterinae</taxon>
        <taxon>Diploptera</taxon>
    </lineage>
</organism>
<proteinExistence type="predicted"/>
<feature type="region of interest" description="Disordered" evidence="4">
    <location>
        <begin position="240"/>
        <end position="270"/>
    </location>
</feature>
<feature type="compositionally biased region" description="Low complexity" evidence="4">
    <location>
        <begin position="398"/>
        <end position="420"/>
    </location>
</feature>
<dbReference type="GO" id="GO:0005737">
    <property type="term" value="C:cytoplasm"/>
    <property type="evidence" value="ECO:0007669"/>
    <property type="project" value="UniProtKB-SubCell"/>
</dbReference>
<evidence type="ECO:0000256" key="1">
    <source>
        <dbReference type="ARBA" id="ARBA00004496"/>
    </source>
</evidence>
<gene>
    <name evidence="5" type="ORF">L9F63_001455</name>
</gene>
<feature type="compositionally biased region" description="Polar residues" evidence="4">
    <location>
        <begin position="257"/>
        <end position="270"/>
    </location>
</feature>
<dbReference type="InterPro" id="IPR022166">
    <property type="entry name" value="UBAP2/Lig"/>
</dbReference>
<feature type="region of interest" description="Disordered" evidence="4">
    <location>
        <begin position="398"/>
        <end position="422"/>
    </location>
</feature>
<feature type="region of interest" description="Disordered" evidence="4">
    <location>
        <begin position="30"/>
        <end position="65"/>
    </location>
</feature>
<dbReference type="AlphaFoldDB" id="A0AAD8EJ36"/>
<evidence type="ECO:0000313" key="5">
    <source>
        <dbReference type="EMBL" id="KAJ9592016.1"/>
    </source>
</evidence>
<feature type="non-terminal residue" evidence="5">
    <location>
        <position position="701"/>
    </location>
</feature>
<feature type="region of interest" description="Disordered" evidence="4">
    <location>
        <begin position="563"/>
        <end position="586"/>
    </location>
</feature>
<feature type="compositionally biased region" description="Low complexity" evidence="4">
    <location>
        <begin position="244"/>
        <end position="256"/>
    </location>
</feature>
<protein>
    <submittedName>
        <fullName evidence="5">Uncharacterized protein</fullName>
    </submittedName>
</protein>
<reference evidence="5" key="1">
    <citation type="journal article" date="2023" name="IScience">
        <title>Live-bearing cockroach genome reveals convergent evolutionary mechanisms linked to viviparity in insects and beyond.</title>
        <authorList>
            <person name="Fouks B."/>
            <person name="Harrison M.C."/>
            <person name="Mikhailova A.A."/>
            <person name="Marchal E."/>
            <person name="English S."/>
            <person name="Carruthers M."/>
            <person name="Jennings E.C."/>
            <person name="Chiamaka E.L."/>
            <person name="Frigard R.A."/>
            <person name="Pippel M."/>
            <person name="Attardo G.M."/>
            <person name="Benoit J.B."/>
            <person name="Bornberg-Bauer E."/>
            <person name="Tobe S.S."/>
        </authorList>
    </citation>
    <scope>NUCLEOTIDE SEQUENCE</scope>
    <source>
        <strain evidence="5">Stay&amp;Tobe</strain>
    </source>
</reference>
<keyword evidence="3" id="KW-0597">Phosphoprotein</keyword>
<sequence length="701" mass="73173">SPVPVVVGGALTAVQSEYLSQLTQATENLKSADEQTLESSSVTSQCPTQTMPSRPKTQRPRVPPPSKVNVIAVEMPGDAINSSIGYLDVQFGGLEFGSETSSFETTSDQSKYTNLSGSTQTSVLDAYSGTSNQKTNQPSIASALTQNQKLSGTDTMLSTSEHKVTQPNYSQNRSSNSTGLEMDKNEVGLSYSAPNTATYQSSYQGQKSSGTGYQQQSSYTSSNYSSTQVTSSTAVYPTNQSQMSYTSSGTGSNYSSQPAAPNTYPTSSYSQASAGVTYQTGPTSYPSITQNANSFPSATPSYQSTGQSVYGSSTLGSSASYAASTGAVQYQNNYGGSVATTSQNHTKLSSALNTGTKEAQYETATTSSTNLSSTNVTTANSGLSTNVNASPALGLVSSSQTVNTTSTKVTSSTGKSGVVPNMPPGVPPMIGTQYVISQGGLPYLQPPVYGYEDVQLLQQRIPHMATGYYDMGFQAPTSLATGREGGLASVAYSMSDGRYTRADNNASPVPSTLSQQNATQPHQQPLINPTALPPGYAYFYGGMMPGSFQYGTPPFYPVPPATNAHGSTSTTQYPKPGSYGSGYGSGYDGLAQNQDYSKTGYVSSTQTQSKAGVGANAGTTGSSATDLSATMYGKSHVTLGKVNSYEKQGFHSGTPPPFSLPGSQNTPMGPSAGYAPHLFIPAMAPHQQHHSTPLMHQPLHQ</sequence>
<reference evidence="5" key="2">
    <citation type="submission" date="2023-05" db="EMBL/GenBank/DDBJ databases">
        <authorList>
            <person name="Fouks B."/>
        </authorList>
    </citation>
    <scope>NUCLEOTIDE SEQUENCE</scope>
    <source>
        <strain evidence="5">Stay&amp;Tobe</strain>
        <tissue evidence="5">Testes</tissue>
    </source>
</reference>
<keyword evidence="2" id="KW-0963">Cytoplasm</keyword>